<organism evidence="1 2">
    <name type="scientific">Dreissena polymorpha</name>
    <name type="common">Zebra mussel</name>
    <name type="synonym">Mytilus polymorpha</name>
    <dbReference type="NCBI Taxonomy" id="45954"/>
    <lineage>
        <taxon>Eukaryota</taxon>
        <taxon>Metazoa</taxon>
        <taxon>Spiralia</taxon>
        <taxon>Lophotrochozoa</taxon>
        <taxon>Mollusca</taxon>
        <taxon>Bivalvia</taxon>
        <taxon>Autobranchia</taxon>
        <taxon>Heteroconchia</taxon>
        <taxon>Euheterodonta</taxon>
        <taxon>Imparidentia</taxon>
        <taxon>Neoheterodontei</taxon>
        <taxon>Myida</taxon>
        <taxon>Dreissenoidea</taxon>
        <taxon>Dreissenidae</taxon>
        <taxon>Dreissena</taxon>
    </lineage>
</organism>
<proteinExistence type="predicted"/>
<dbReference type="AlphaFoldDB" id="A0A9D4DN13"/>
<sequence>MKTTELLQRSSEINFLKKTVSEFRQQNIQIINDLQRSIDEREEDLFDADSITFKCRKEMLGSLLIECEATERVRKQLYIEVVQNIRREYMAINKIELANVK</sequence>
<gene>
    <name evidence="1" type="ORF">DPMN_186530</name>
</gene>
<dbReference type="EMBL" id="JAIWYP010000010">
    <property type="protein sequence ID" value="KAH3751923.1"/>
    <property type="molecule type" value="Genomic_DNA"/>
</dbReference>
<evidence type="ECO:0000313" key="1">
    <source>
        <dbReference type="EMBL" id="KAH3751923.1"/>
    </source>
</evidence>
<accession>A0A9D4DN13</accession>
<name>A0A9D4DN13_DREPO</name>
<dbReference type="Proteomes" id="UP000828390">
    <property type="component" value="Unassembled WGS sequence"/>
</dbReference>
<reference evidence="1" key="2">
    <citation type="submission" date="2020-11" db="EMBL/GenBank/DDBJ databases">
        <authorList>
            <person name="McCartney M.A."/>
            <person name="Auch B."/>
            <person name="Kono T."/>
            <person name="Mallez S."/>
            <person name="Becker A."/>
            <person name="Gohl D.M."/>
            <person name="Silverstein K.A.T."/>
            <person name="Koren S."/>
            <person name="Bechman K.B."/>
            <person name="Herman A."/>
            <person name="Abrahante J.E."/>
            <person name="Garbe J."/>
        </authorList>
    </citation>
    <scope>NUCLEOTIDE SEQUENCE</scope>
    <source>
        <strain evidence="1">Duluth1</strain>
        <tissue evidence="1">Whole animal</tissue>
    </source>
</reference>
<keyword evidence="2" id="KW-1185">Reference proteome</keyword>
<comment type="caution">
    <text evidence="1">The sequence shown here is derived from an EMBL/GenBank/DDBJ whole genome shotgun (WGS) entry which is preliminary data.</text>
</comment>
<protein>
    <submittedName>
        <fullName evidence="1">Uncharacterized protein</fullName>
    </submittedName>
</protein>
<evidence type="ECO:0000313" key="2">
    <source>
        <dbReference type="Proteomes" id="UP000828390"/>
    </source>
</evidence>
<reference evidence="1" key="1">
    <citation type="journal article" date="2019" name="bioRxiv">
        <title>The Genome of the Zebra Mussel, Dreissena polymorpha: A Resource for Invasive Species Research.</title>
        <authorList>
            <person name="McCartney M.A."/>
            <person name="Auch B."/>
            <person name="Kono T."/>
            <person name="Mallez S."/>
            <person name="Zhang Y."/>
            <person name="Obille A."/>
            <person name="Becker A."/>
            <person name="Abrahante J.E."/>
            <person name="Garbe J."/>
            <person name="Badalamenti J.P."/>
            <person name="Herman A."/>
            <person name="Mangelson H."/>
            <person name="Liachko I."/>
            <person name="Sullivan S."/>
            <person name="Sone E.D."/>
            <person name="Koren S."/>
            <person name="Silverstein K.A.T."/>
            <person name="Beckman K.B."/>
            <person name="Gohl D.M."/>
        </authorList>
    </citation>
    <scope>NUCLEOTIDE SEQUENCE</scope>
    <source>
        <strain evidence="1">Duluth1</strain>
        <tissue evidence="1">Whole animal</tissue>
    </source>
</reference>